<organism evidence="2 3">
    <name type="scientific">Pseudonocardia zijingensis</name>
    <dbReference type="NCBI Taxonomy" id="153376"/>
    <lineage>
        <taxon>Bacteria</taxon>
        <taxon>Bacillati</taxon>
        <taxon>Actinomycetota</taxon>
        <taxon>Actinomycetes</taxon>
        <taxon>Pseudonocardiales</taxon>
        <taxon>Pseudonocardiaceae</taxon>
        <taxon>Pseudonocardia</taxon>
    </lineage>
</organism>
<sequence>MPPAPAPEPLDRLVVRAGLALQRVVRQAAAAHGLSATALDVLAALADRDDVSHRDLAGHLRLAPATLTPVLDALEAEGALTRVRDGRDRRVVRISITERGRQRHAVAAAGVAAAVAALPQPAAGEAPVIRAHLIHLLDAVERALP</sequence>
<dbReference type="Pfam" id="PF01047">
    <property type="entry name" value="MarR"/>
    <property type="match status" value="1"/>
</dbReference>
<evidence type="ECO:0000313" key="2">
    <source>
        <dbReference type="EMBL" id="GAA0946711.1"/>
    </source>
</evidence>
<gene>
    <name evidence="2" type="ORF">GCM10009559_45270</name>
</gene>
<protein>
    <recommendedName>
        <fullName evidence="1">HTH marR-type domain-containing protein</fullName>
    </recommendedName>
</protein>
<proteinExistence type="predicted"/>
<dbReference type="InterPro" id="IPR039422">
    <property type="entry name" value="MarR/SlyA-like"/>
</dbReference>
<comment type="caution">
    <text evidence="2">The sequence shown here is derived from an EMBL/GenBank/DDBJ whole genome shotgun (WGS) entry which is preliminary data.</text>
</comment>
<reference evidence="2 3" key="1">
    <citation type="journal article" date="2019" name="Int. J. Syst. Evol. Microbiol.">
        <title>The Global Catalogue of Microorganisms (GCM) 10K type strain sequencing project: providing services to taxonomists for standard genome sequencing and annotation.</title>
        <authorList>
            <consortium name="The Broad Institute Genomics Platform"/>
            <consortium name="The Broad Institute Genome Sequencing Center for Infectious Disease"/>
            <person name="Wu L."/>
            <person name="Ma J."/>
        </authorList>
    </citation>
    <scope>NUCLEOTIDE SEQUENCE [LARGE SCALE GENOMIC DNA]</scope>
    <source>
        <strain evidence="2 3">JCM 11117</strain>
    </source>
</reference>
<evidence type="ECO:0000259" key="1">
    <source>
        <dbReference type="PROSITE" id="PS50995"/>
    </source>
</evidence>
<dbReference type="Gene3D" id="1.10.10.10">
    <property type="entry name" value="Winged helix-like DNA-binding domain superfamily/Winged helix DNA-binding domain"/>
    <property type="match status" value="1"/>
</dbReference>
<dbReference type="InterPro" id="IPR000835">
    <property type="entry name" value="HTH_MarR-typ"/>
</dbReference>
<keyword evidence="3" id="KW-1185">Reference proteome</keyword>
<dbReference type="SUPFAM" id="SSF46785">
    <property type="entry name" value="Winged helix' DNA-binding domain"/>
    <property type="match status" value="1"/>
</dbReference>
<evidence type="ECO:0000313" key="3">
    <source>
        <dbReference type="Proteomes" id="UP001499967"/>
    </source>
</evidence>
<dbReference type="EMBL" id="BAAAHP010000134">
    <property type="protein sequence ID" value="GAA0946711.1"/>
    <property type="molecule type" value="Genomic_DNA"/>
</dbReference>
<dbReference type="PANTHER" id="PTHR33164:SF43">
    <property type="entry name" value="HTH-TYPE TRANSCRIPTIONAL REPRESSOR YETL"/>
    <property type="match status" value="1"/>
</dbReference>
<dbReference type="PANTHER" id="PTHR33164">
    <property type="entry name" value="TRANSCRIPTIONAL REGULATOR, MARR FAMILY"/>
    <property type="match status" value="1"/>
</dbReference>
<name>A0ABN1QS55_9PSEU</name>
<dbReference type="SMART" id="SM00347">
    <property type="entry name" value="HTH_MARR"/>
    <property type="match status" value="1"/>
</dbReference>
<accession>A0ABN1QS55</accession>
<feature type="domain" description="HTH marR-type" evidence="1">
    <location>
        <begin position="7"/>
        <end position="142"/>
    </location>
</feature>
<dbReference type="PRINTS" id="PR00598">
    <property type="entry name" value="HTHMARR"/>
</dbReference>
<dbReference type="Proteomes" id="UP001499967">
    <property type="component" value="Unassembled WGS sequence"/>
</dbReference>
<dbReference type="InterPro" id="IPR036388">
    <property type="entry name" value="WH-like_DNA-bd_sf"/>
</dbReference>
<dbReference type="InterPro" id="IPR036390">
    <property type="entry name" value="WH_DNA-bd_sf"/>
</dbReference>
<dbReference type="RefSeq" id="WP_343943516.1">
    <property type="nucleotide sequence ID" value="NZ_BAAAHP010000134.1"/>
</dbReference>
<dbReference type="PROSITE" id="PS50995">
    <property type="entry name" value="HTH_MARR_2"/>
    <property type="match status" value="1"/>
</dbReference>